<evidence type="ECO:0000259" key="12">
    <source>
        <dbReference type="PROSITE" id="PS50287"/>
    </source>
</evidence>
<dbReference type="InterPro" id="IPR053231">
    <property type="entry name" value="GPCR_LN-TM7"/>
</dbReference>
<dbReference type="GO" id="GO:0007166">
    <property type="term" value="P:cell surface receptor signaling pathway"/>
    <property type="evidence" value="ECO:0007669"/>
    <property type="project" value="InterPro"/>
</dbReference>
<dbReference type="PROSITE" id="PS50262">
    <property type="entry name" value="G_PROTEIN_RECEP_F1_2"/>
    <property type="match status" value="1"/>
</dbReference>
<dbReference type="PROSITE" id="PS50958">
    <property type="entry name" value="SMB_2"/>
    <property type="match status" value="1"/>
</dbReference>
<evidence type="ECO:0000259" key="13">
    <source>
        <dbReference type="PROSITE" id="PS50958"/>
    </source>
</evidence>
<feature type="domain" description="SMB" evidence="13">
    <location>
        <begin position="282"/>
        <end position="333"/>
    </location>
</feature>
<keyword evidence="3 8" id="KW-1133">Transmembrane helix</keyword>
<dbReference type="GeneID" id="110978276"/>
<dbReference type="GO" id="GO:0004930">
    <property type="term" value="F:G protein-coupled receptor activity"/>
    <property type="evidence" value="ECO:0007669"/>
    <property type="project" value="InterPro"/>
</dbReference>
<keyword evidence="4 8" id="KW-0472">Membrane</keyword>
<evidence type="ECO:0000313" key="15">
    <source>
        <dbReference type="RefSeq" id="XP_022088843.1"/>
    </source>
</evidence>
<accession>A0A8B7Y6K5</accession>
<name>A0A8B7Y6K5_ACAPL</name>
<keyword evidence="9" id="KW-0732">Signal</keyword>
<feature type="transmembrane region" description="Helical" evidence="8">
    <location>
        <begin position="965"/>
        <end position="985"/>
    </location>
</feature>
<feature type="domain" description="SRCR" evidence="12">
    <location>
        <begin position="35"/>
        <end position="153"/>
    </location>
</feature>
<dbReference type="Pfam" id="PF00530">
    <property type="entry name" value="SRCR"/>
    <property type="match status" value="1"/>
</dbReference>
<dbReference type="InterPro" id="IPR000832">
    <property type="entry name" value="GPCR_2_secretin-like"/>
</dbReference>
<dbReference type="Proteomes" id="UP000694845">
    <property type="component" value="Unplaced"/>
</dbReference>
<reference evidence="15" key="1">
    <citation type="submission" date="2025-08" db="UniProtKB">
        <authorList>
            <consortium name="RefSeq"/>
        </authorList>
    </citation>
    <scope>IDENTIFICATION</scope>
</reference>
<evidence type="ECO:0000256" key="7">
    <source>
        <dbReference type="SAM" id="MobiDB-lite"/>
    </source>
</evidence>
<dbReference type="InterPro" id="IPR001212">
    <property type="entry name" value="Somatomedin_B_dom"/>
</dbReference>
<keyword evidence="5 6" id="KW-1015">Disulfide bond</keyword>
<dbReference type="PRINTS" id="PR00249">
    <property type="entry name" value="GPCRSECRETIN"/>
</dbReference>
<evidence type="ECO:0000256" key="4">
    <source>
        <dbReference type="ARBA" id="ARBA00023136"/>
    </source>
</evidence>
<feature type="transmembrane region" description="Helical" evidence="8">
    <location>
        <begin position="910"/>
        <end position="933"/>
    </location>
</feature>
<dbReference type="PANTHER" id="PTHR45902">
    <property type="entry name" value="LATROPHILIN RECEPTOR-LIKE PROTEIN A"/>
    <property type="match status" value="1"/>
</dbReference>
<feature type="domain" description="G-protein coupled receptors family 1 profile" evidence="11">
    <location>
        <begin position="808"/>
        <end position="1061"/>
    </location>
</feature>
<feature type="transmembrane region" description="Helical" evidence="8">
    <location>
        <begin position="803"/>
        <end position="826"/>
    </location>
</feature>
<dbReference type="InterPro" id="IPR001190">
    <property type="entry name" value="SRCR"/>
</dbReference>
<dbReference type="SMART" id="SM00202">
    <property type="entry name" value="SR"/>
    <property type="match status" value="1"/>
</dbReference>
<evidence type="ECO:0000259" key="10">
    <source>
        <dbReference type="PROSITE" id="PS50261"/>
    </source>
</evidence>
<evidence type="ECO:0000256" key="2">
    <source>
        <dbReference type="ARBA" id="ARBA00022692"/>
    </source>
</evidence>
<dbReference type="AlphaFoldDB" id="A0A8B7Y6K5"/>
<evidence type="ECO:0000256" key="5">
    <source>
        <dbReference type="ARBA" id="ARBA00023157"/>
    </source>
</evidence>
<feature type="signal peptide" evidence="9">
    <location>
        <begin position="1"/>
        <end position="20"/>
    </location>
</feature>
<feature type="transmembrane region" description="Helical" evidence="8">
    <location>
        <begin position="838"/>
        <end position="857"/>
    </location>
</feature>
<proteinExistence type="predicted"/>
<feature type="region of interest" description="Disordered" evidence="7">
    <location>
        <begin position="1075"/>
        <end position="1106"/>
    </location>
</feature>
<keyword evidence="2 8" id="KW-0812">Transmembrane</keyword>
<dbReference type="Gene3D" id="3.10.250.10">
    <property type="entry name" value="SRCR-like domain"/>
    <property type="match status" value="2"/>
</dbReference>
<dbReference type="PROSITE" id="PS50287">
    <property type="entry name" value="SRCR_2"/>
    <property type="match status" value="2"/>
</dbReference>
<dbReference type="PANTHER" id="PTHR45902:SF1">
    <property type="entry name" value="LATROPHILIN RECEPTOR-LIKE PROTEIN A"/>
    <property type="match status" value="1"/>
</dbReference>
<dbReference type="Gene3D" id="1.20.1070.10">
    <property type="entry name" value="Rhodopsin 7-helix transmembrane proteins"/>
    <property type="match status" value="1"/>
</dbReference>
<feature type="domain" description="G-protein coupled receptors family 2 profile 2" evidence="10">
    <location>
        <begin position="801"/>
        <end position="1058"/>
    </location>
</feature>
<evidence type="ECO:0000256" key="1">
    <source>
        <dbReference type="ARBA" id="ARBA00004141"/>
    </source>
</evidence>
<dbReference type="InterPro" id="IPR017452">
    <property type="entry name" value="GPCR_Rhodpsn_7TM"/>
</dbReference>
<feature type="chain" id="PRO_5034413268" evidence="9">
    <location>
        <begin position="21"/>
        <end position="1106"/>
    </location>
</feature>
<dbReference type="InterPro" id="IPR017981">
    <property type="entry name" value="GPCR_2-like_7TM"/>
</dbReference>
<evidence type="ECO:0000259" key="11">
    <source>
        <dbReference type="PROSITE" id="PS50262"/>
    </source>
</evidence>
<evidence type="ECO:0000256" key="8">
    <source>
        <dbReference type="SAM" id="Phobius"/>
    </source>
</evidence>
<sequence>MAMSFLTLLGFFLKLVTTVAQRVPPMRLSIDQLDVQLVMGSSPNEGRVLIRWSPDSPWTAVCHDFFLVNNAVPFQMCRRMGYPFACGQDYAGSRRTDEASLVNITSERFLVSCAADSTDPTFGGCSLEPLPPSGDPTLGPPCTHDNDMWLSCGYSGMPDFELRLVEESYLDPGGLLEGRCSPQDEWRAICGSSFHRLRLGRVACRELGFSDYAVRGLRVPLERLDPQRRPNLDLFVDIGCIGNETSLTECQHYSLRECSKYLTIECFTGVTEYEETSYLCGSKQLCREQCEQPHPINGSSDDIFHYCQCDDVCGLFDDCCYDYGGMCSPGPPELNRGGFSIEQFGCVWVPGSQFTHIGYVAVDRCQAGWTDEGTRDLCERPVNITDVIGSLPVYDEKGVDFKNTYCAICNGRSLKTLKRWDVSATYDDQYPSLDTFYPSLNETLPSLGWIMTPPRGHDIIRQCSAHLIDTCMEEFRGSRLEAGCKAYYAPVKVEDNYIRYKNPHCAMCNGENIFPDSSCMDQTCTEYCAPDPWGPCAGICSPFDGFLTIEVLFDFSSSSSINGMSCSTGQIFDPFLERCRVLTCATGYEIHGNECVPAPSISPFPSNNESLVIDCLTEGSNHMTTVLHVGAKVQQMMSTLSVSVLVRSASDVRNLEIIFDSSVKSVVNDSSLPCNISALSIFLPFHFNVSSLCNNYSVAGSDVFPDYSGRILAAARFLHISNAQYAKESVAPSCLRMTELNCSSLLTLRDTEYSMVSAKRIHVFATENNLSADEFVLLPDGSVVVCSYIGPVPEGVELQVRRALSFVGSCLSLIALAATFVTYCVFPDLRNLAGIATMNLVVALFLAILLFLLSGYLSQSQAACEFGAVVAHFAWLAAFLWMTMLAVKVARTLTSMVPSSGRRRVNTRELIVYICLAWGVPFLIVCICIILQYCNCPTLPVIYAQGSICWISDATTRLVAFTVPMTLSLVFNLCLYVCTIISVRRNRRSSRAVRKHSKLDDAKEELVIYARLCALVGVTWVFGFVSQSVTGILAFSYIYIILNYLQGVFIFAAFCLNKKVRNLWREKFGMQKEVTTTGGTTDPKHRSRESALVASTLPDTSEDSKL</sequence>
<dbReference type="Pfam" id="PF00002">
    <property type="entry name" value="7tm_2"/>
    <property type="match status" value="1"/>
</dbReference>
<dbReference type="OMA" id="CTHDNDM"/>
<dbReference type="RefSeq" id="XP_022088843.1">
    <property type="nucleotide sequence ID" value="XM_022233151.1"/>
</dbReference>
<feature type="domain" description="SRCR" evidence="12">
    <location>
        <begin position="162"/>
        <end position="281"/>
    </location>
</feature>
<evidence type="ECO:0000256" key="6">
    <source>
        <dbReference type="PROSITE-ProRule" id="PRU00196"/>
    </source>
</evidence>
<feature type="transmembrane region" description="Helical" evidence="8">
    <location>
        <begin position="1037"/>
        <end position="1057"/>
    </location>
</feature>
<evidence type="ECO:0000256" key="9">
    <source>
        <dbReference type="SAM" id="SignalP"/>
    </source>
</evidence>
<dbReference type="SUPFAM" id="SSF56487">
    <property type="entry name" value="SRCR-like"/>
    <property type="match status" value="2"/>
</dbReference>
<evidence type="ECO:0000256" key="3">
    <source>
        <dbReference type="ARBA" id="ARBA00022989"/>
    </source>
</evidence>
<gene>
    <name evidence="15" type="primary">LOC110978276</name>
</gene>
<keyword evidence="14" id="KW-1185">Reference proteome</keyword>
<evidence type="ECO:0000313" key="14">
    <source>
        <dbReference type="Proteomes" id="UP000694845"/>
    </source>
</evidence>
<comment type="subcellular location">
    <subcellularLocation>
        <location evidence="1">Membrane</location>
        <topology evidence="1">Multi-pass membrane protein</topology>
    </subcellularLocation>
</comment>
<dbReference type="OrthoDB" id="6134459at2759"/>
<feature type="transmembrane region" description="Helical" evidence="8">
    <location>
        <begin position="1006"/>
        <end position="1025"/>
    </location>
</feature>
<dbReference type="SUPFAM" id="SSF81321">
    <property type="entry name" value="Family A G protein-coupled receptor-like"/>
    <property type="match status" value="1"/>
</dbReference>
<dbReference type="KEGG" id="aplc:110978276"/>
<feature type="disulfide bond" evidence="6">
    <location>
        <begin position="240"/>
        <end position="250"/>
    </location>
</feature>
<dbReference type="PROSITE" id="PS50261">
    <property type="entry name" value="G_PROTEIN_RECEP_F2_4"/>
    <property type="match status" value="1"/>
</dbReference>
<dbReference type="InterPro" id="IPR036772">
    <property type="entry name" value="SRCR-like_dom_sf"/>
</dbReference>
<feature type="transmembrane region" description="Helical" evidence="8">
    <location>
        <begin position="869"/>
        <end position="890"/>
    </location>
</feature>
<organism evidence="14 15">
    <name type="scientific">Acanthaster planci</name>
    <name type="common">Crown-of-thorns starfish</name>
    <dbReference type="NCBI Taxonomy" id="133434"/>
    <lineage>
        <taxon>Eukaryota</taxon>
        <taxon>Metazoa</taxon>
        <taxon>Echinodermata</taxon>
        <taxon>Eleutherozoa</taxon>
        <taxon>Asterozoa</taxon>
        <taxon>Asteroidea</taxon>
        <taxon>Valvatacea</taxon>
        <taxon>Valvatida</taxon>
        <taxon>Acanthasteridae</taxon>
        <taxon>Acanthaster</taxon>
    </lineage>
</organism>
<protein>
    <submittedName>
        <fullName evidence="15">Uncharacterized protein LOC110978276</fullName>
    </submittedName>
</protein>
<dbReference type="PROSITE" id="PS00524">
    <property type="entry name" value="SMB_1"/>
    <property type="match status" value="1"/>
</dbReference>
<dbReference type="GO" id="GO:0016020">
    <property type="term" value="C:membrane"/>
    <property type="evidence" value="ECO:0007669"/>
    <property type="project" value="UniProtKB-SubCell"/>
</dbReference>
<comment type="caution">
    <text evidence="6">Lacks conserved residue(s) required for the propagation of feature annotation.</text>
</comment>
<dbReference type="CDD" id="cd15039">
    <property type="entry name" value="7tmB3_Methuselah-like"/>
    <property type="match status" value="1"/>
</dbReference>